<feature type="region of interest" description="Disordered" evidence="6">
    <location>
        <begin position="550"/>
        <end position="616"/>
    </location>
</feature>
<evidence type="ECO:0000256" key="3">
    <source>
        <dbReference type="ARBA" id="ARBA00022838"/>
    </source>
</evidence>
<keyword evidence="10" id="KW-1185">Reference proteome</keyword>
<dbReference type="InterPro" id="IPR015661">
    <property type="entry name" value="Bub1/Mad3"/>
</dbReference>
<feature type="compositionally biased region" description="Basic and acidic residues" evidence="6">
    <location>
        <begin position="426"/>
        <end position="447"/>
    </location>
</feature>
<evidence type="ECO:0000256" key="5">
    <source>
        <dbReference type="PROSITE-ProRule" id="PRU10141"/>
    </source>
</evidence>
<dbReference type="GO" id="GO:0032991">
    <property type="term" value="C:protein-containing complex"/>
    <property type="evidence" value="ECO:0007669"/>
    <property type="project" value="UniProtKB-ARBA"/>
</dbReference>
<dbReference type="GO" id="GO:0051754">
    <property type="term" value="P:meiotic sister chromatid cohesion, centromeric"/>
    <property type="evidence" value="ECO:0007669"/>
    <property type="project" value="TreeGrafter"/>
</dbReference>
<dbReference type="Pfam" id="PF08311">
    <property type="entry name" value="Mad3_BUB1_I"/>
    <property type="match status" value="1"/>
</dbReference>
<evidence type="ECO:0000256" key="1">
    <source>
        <dbReference type="ARBA" id="ARBA00004629"/>
    </source>
</evidence>
<feature type="compositionally biased region" description="Polar residues" evidence="6">
    <location>
        <begin position="266"/>
        <end position="279"/>
    </location>
</feature>
<dbReference type="GO" id="GO:0000776">
    <property type="term" value="C:kinetochore"/>
    <property type="evidence" value="ECO:0007669"/>
    <property type="project" value="UniProtKB-KW"/>
</dbReference>
<evidence type="ECO:0000313" key="10">
    <source>
        <dbReference type="Proteomes" id="UP000266841"/>
    </source>
</evidence>
<protein>
    <recommendedName>
        <fullName evidence="11">Protein kinase domain-containing protein</fullName>
    </recommendedName>
</protein>
<evidence type="ECO:0000259" key="8">
    <source>
        <dbReference type="PROSITE" id="PS51489"/>
    </source>
</evidence>
<keyword evidence="2" id="KW-0158">Chromosome</keyword>
<dbReference type="SMART" id="SM00777">
    <property type="entry name" value="Mad3_BUB1_I"/>
    <property type="match status" value="1"/>
</dbReference>
<dbReference type="SUPFAM" id="SSF56112">
    <property type="entry name" value="Protein kinase-like (PK-like)"/>
    <property type="match status" value="1"/>
</dbReference>
<evidence type="ECO:0000256" key="6">
    <source>
        <dbReference type="SAM" id="MobiDB-lite"/>
    </source>
</evidence>
<dbReference type="SMART" id="SM00220">
    <property type="entry name" value="S_TKc"/>
    <property type="match status" value="1"/>
</dbReference>
<feature type="region of interest" description="Disordered" evidence="6">
    <location>
        <begin position="247"/>
        <end position="310"/>
    </location>
</feature>
<feature type="region of interest" description="Disordered" evidence="6">
    <location>
        <begin position="426"/>
        <end position="517"/>
    </location>
</feature>
<dbReference type="GO" id="GO:0004672">
    <property type="term" value="F:protein kinase activity"/>
    <property type="evidence" value="ECO:0007669"/>
    <property type="project" value="InterPro"/>
</dbReference>
<dbReference type="GO" id="GO:0007094">
    <property type="term" value="P:mitotic spindle assembly checkpoint signaling"/>
    <property type="evidence" value="ECO:0007669"/>
    <property type="project" value="InterPro"/>
</dbReference>
<dbReference type="InterPro" id="IPR000719">
    <property type="entry name" value="Prot_kinase_dom"/>
</dbReference>
<sequence length="1248" mass="139736">MGDDGAEHEWELAKENAAPLEKGRSAKTLRRAFGTSSAERVEIEEKTRKYEKLVRRSEKAVEWLQRQAERTLDGSGRELTDDEAQALRDRMPTELGFNPRAADRDDVDHDPLRYWVLYVKHIRESYPSDSQRQFLLMERCARTFMARPFLVPDYVNDVRYIRTCILYADKTSNPSEVFKLMSRIKVGTKVSLFWVAWAWVAEKAEDFQFTEKIFQKALKTGAEPRKFLEERQRQFLRRMSRHWLNASQVQEEDEDEGADGRGALNALTSGSVARNQRGGSHNREAGRQPPGHQQQRHRDVGTIRPTGNQLGRIRENAPASGGAGFAIFQDGDLNSSNVLDDENNPNAARLAKECDRTKENTMRAEAWNERGYGLVEPSAREQGEHVADSIRGTVRQDAAPRPIQRVGSGAAFDVFVDEEFVDDAKAADERDERRERIGDERTLRQKLDGGAADRLTRDPVRYMKNPAKIESDQRKYDARPERDSGPESGISKSAKSEKADRSKPGGGYDKGLLKPDKSGHECCFEERRAGARYYKLISSSENCNLLHKRTDESDTRNASSMDMEESIDEVDMEEETEENAAAPKPSSILKSTLKSSLRTRKTGDDELENTGTVNPRRVLFGANTNVVFTNEASVNTSTASSQPDESFVRAEETINTRLANAEISMMFSSPANNNASVTDLSFSKPLFSTTNKKDNGRAGPNDDSRPGATALNFSIYHEDDADAENNKDVLEAESHNAILPKKSAGFGIYADDDTETASKPHFGKSLSRKPAIAEPEDNNTASLSLIGDVLNTLGSPAVDARPSSGFAIFADEETKPEVKPPAFEIFSSDKAEENKKPNAPAFEIFADDTGSDSVKKRKTFGESEPCFGDISRIEDEKTGNLLLDDEAAIAAAINYDTRHREDCEQAMRSCLSAAAKSSSRSRLAIHDDRKLPMPRALVRKTFARGQSFKLGGAPVRIVNELGRGVYGVVLLIEIDGEAEKFALKIQAPIGSLAHEYCILQRIEDRLRPNVASFFPYPRPKSLYAFKEGGTFLMTAASYSGFTLLDVVNIFNKIIGKVPELVAIYYTSRMLEHIETLHREGKVLHNDVKADNWVITSSAGKFDLMLVDFGRSVDLERTGGTSDPIRSQFKGNVAAEDTECVAMRESRPWGIDQDLFGLCSSAHLLLFGSHIEVTEEKSTGKWRLRKAFRRYHQQDLWSCFFETLVNYDSSTDEYCIPGVRVQFEEYVGTRQMEIDNNLNQLFSHLPTKR</sequence>
<accession>K0TAQ5</accession>
<dbReference type="Gene3D" id="1.25.40.430">
    <property type="match status" value="1"/>
</dbReference>
<feature type="compositionally biased region" description="Basic and acidic residues" evidence="6">
    <location>
        <begin position="454"/>
        <end position="485"/>
    </location>
</feature>
<evidence type="ECO:0008006" key="11">
    <source>
        <dbReference type="Google" id="ProtNLM"/>
    </source>
</evidence>
<gene>
    <name evidence="9" type="ORF">THAOC_08106</name>
</gene>
<evidence type="ECO:0000259" key="7">
    <source>
        <dbReference type="PROSITE" id="PS50011"/>
    </source>
</evidence>
<proteinExistence type="predicted"/>
<dbReference type="PROSITE" id="PS51489">
    <property type="entry name" value="BUB1_N"/>
    <property type="match status" value="1"/>
</dbReference>
<dbReference type="PANTHER" id="PTHR14030">
    <property type="entry name" value="MITOTIC CHECKPOINT SERINE/THREONINE-PROTEIN KINASE BUB1"/>
    <property type="match status" value="1"/>
</dbReference>
<evidence type="ECO:0000256" key="4">
    <source>
        <dbReference type="ARBA" id="ARBA00023328"/>
    </source>
</evidence>
<dbReference type="InterPro" id="IPR017441">
    <property type="entry name" value="Protein_kinase_ATP_BS"/>
</dbReference>
<feature type="compositionally biased region" description="Basic and acidic residues" evidence="6">
    <location>
        <begin position="1"/>
        <end position="14"/>
    </location>
</feature>
<feature type="region of interest" description="Disordered" evidence="6">
    <location>
        <begin position="688"/>
        <end position="709"/>
    </location>
</feature>
<feature type="region of interest" description="Disordered" evidence="6">
    <location>
        <begin position="1"/>
        <end position="25"/>
    </location>
</feature>
<feature type="domain" description="Protein kinase" evidence="7">
    <location>
        <begin position="955"/>
        <end position="1248"/>
    </location>
</feature>
<comment type="caution">
    <text evidence="9">The sequence shown here is derived from an EMBL/GenBank/DDBJ whole genome shotgun (WGS) entry which is preliminary data.</text>
</comment>
<dbReference type="EMBL" id="AGNL01008412">
    <property type="protein sequence ID" value="EJK70521.1"/>
    <property type="molecule type" value="Genomic_DNA"/>
</dbReference>
<dbReference type="AlphaFoldDB" id="K0TAQ5"/>
<dbReference type="Gene3D" id="1.10.510.10">
    <property type="entry name" value="Transferase(Phosphotransferase) domain 1"/>
    <property type="match status" value="1"/>
</dbReference>
<feature type="compositionally biased region" description="Acidic residues" evidence="6">
    <location>
        <begin position="562"/>
        <end position="578"/>
    </location>
</feature>
<dbReference type="InterPro" id="IPR011009">
    <property type="entry name" value="Kinase-like_dom_sf"/>
</dbReference>
<feature type="compositionally biased region" description="Basic and acidic residues" evidence="6">
    <location>
        <begin position="691"/>
        <end position="705"/>
    </location>
</feature>
<feature type="binding site" evidence="5">
    <location>
        <position position="984"/>
    </location>
    <ligand>
        <name>ATP</name>
        <dbReference type="ChEBI" id="CHEBI:30616"/>
    </ligand>
</feature>
<evidence type="ECO:0000313" key="9">
    <source>
        <dbReference type="EMBL" id="EJK70521.1"/>
    </source>
</evidence>
<dbReference type="GO" id="GO:0005524">
    <property type="term" value="F:ATP binding"/>
    <property type="evidence" value="ECO:0007669"/>
    <property type="project" value="UniProtKB-UniRule"/>
</dbReference>
<dbReference type="OrthoDB" id="248495at2759"/>
<dbReference type="PROSITE" id="PS00107">
    <property type="entry name" value="PROTEIN_KINASE_ATP"/>
    <property type="match status" value="1"/>
</dbReference>
<dbReference type="Proteomes" id="UP000266841">
    <property type="component" value="Unassembled WGS sequence"/>
</dbReference>
<feature type="domain" description="BUB1 N-terminal" evidence="8">
    <location>
        <begin position="95"/>
        <end position="257"/>
    </location>
</feature>
<keyword evidence="5" id="KW-0547">Nucleotide-binding</keyword>
<comment type="subcellular location">
    <subcellularLocation>
        <location evidence="1">Chromosome</location>
        <location evidence="1">Centromere</location>
        <location evidence="1">Kinetochore</location>
    </subcellularLocation>
</comment>
<feature type="compositionally biased region" description="Basic and acidic residues" evidence="6">
    <location>
        <begin position="494"/>
        <end position="503"/>
    </location>
</feature>
<keyword evidence="5" id="KW-0067">ATP-binding</keyword>
<dbReference type="PANTHER" id="PTHR14030:SF4">
    <property type="entry name" value="BUB1 KINASE, ISOFORM A-RELATED"/>
    <property type="match status" value="1"/>
</dbReference>
<organism evidence="9 10">
    <name type="scientific">Thalassiosira oceanica</name>
    <name type="common">Marine diatom</name>
    <dbReference type="NCBI Taxonomy" id="159749"/>
    <lineage>
        <taxon>Eukaryota</taxon>
        <taxon>Sar</taxon>
        <taxon>Stramenopiles</taxon>
        <taxon>Ochrophyta</taxon>
        <taxon>Bacillariophyta</taxon>
        <taxon>Coscinodiscophyceae</taxon>
        <taxon>Thalassiosirophycidae</taxon>
        <taxon>Thalassiosirales</taxon>
        <taxon>Thalassiosiraceae</taxon>
        <taxon>Thalassiosira</taxon>
    </lineage>
</organism>
<dbReference type="PROSITE" id="PS50011">
    <property type="entry name" value="PROTEIN_KINASE_DOM"/>
    <property type="match status" value="1"/>
</dbReference>
<keyword evidence="3" id="KW-0995">Kinetochore</keyword>
<dbReference type="OMA" id="MERCART"/>
<keyword evidence="4" id="KW-0137">Centromere</keyword>
<dbReference type="eggNOG" id="KOG1166">
    <property type="taxonomic scope" value="Eukaryota"/>
</dbReference>
<reference evidence="9 10" key="1">
    <citation type="journal article" date="2012" name="Genome Biol.">
        <title>Genome and low-iron response of an oceanic diatom adapted to chronic iron limitation.</title>
        <authorList>
            <person name="Lommer M."/>
            <person name="Specht M."/>
            <person name="Roy A.S."/>
            <person name="Kraemer L."/>
            <person name="Andreson R."/>
            <person name="Gutowska M.A."/>
            <person name="Wolf J."/>
            <person name="Bergner S.V."/>
            <person name="Schilhabel M.B."/>
            <person name="Klostermeier U.C."/>
            <person name="Beiko R.G."/>
            <person name="Rosenstiel P."/>
            <person name="Hippler M."/>
            <person name="Laroche J."/>
        </authorList>
    </citation>
    <scope>NUCLEOTIDE SEQUENCE [LARGE SCALE GENOMIC DNA]</scope>
    <source>
        <strain evidence="9 10">CCMP1005</strain>
    </source>
</reference>
<evidence type="ECO:0000256" key="2">
    <source>
        <dbReference type="ARBA" id="ARBA00022454"/>
    </source>
</evidence>
<dbReference type="InterPro" id="IPR013212">
    <property type="entry name" value="Mad3/Bub1_I"/>
</dbReference>
<name>K0TAQ5_THAOC</name>